<dbReference type="Proteomes" id="UP000427842">
    <property type="component" value="Unassembled WGS sequence"/>
</dbReference>
<evidence type="ECO:0000313" key="1">
    <source>
        <dbReference type="EMBL" id="KAB8123828.1"/>
    </source>
</evidence>
<keyword evidence="2" id="KW-1185">Reference proteome</keyword>
<name>A0ABQ6VUI5_9PROT</name>
<evidence type="ECO:0000313" key="2">
    <source>
        <dbReference type="Proteomes" id="UP000427842"/>
    </source>
</evidence>
<sequence>MGEAFFQKSFRERRLFEKRRHPKTSIISIRGLPESRFPSGCFPLVRIAYRWANGRCAKKAQQG</sequence>
<evidence type="ECO:0008006" key="3">
    <source>
        <dbReference type="Google" id="ProtNLM"/>
    </source>
</evidence>
<comment type="caution">
    <text evidence="1">The sequence shown here is derived from an EMBL/GenBank/DDBJ whole genome shotgun (WGS) entry which is preliminary data.</text>
</comment>
<accession>A0ABQ6VUI5</accession>
<dbReference type="EMBL" id="QYAZ01000001">
    <property type="protein sequence ID" value="KAB8123828.1"/>
    <property type="molecule type" value="Genomic_DNA"/>
</dbReference>
<organism evidence="1 2">
    <name type="scientific">Komagataeibacter medellinensis</name>
    <dbReference type="NCBI Taxonomy" id="1177712"/>
    <lineage>
        <taxon>Bacteria</taxon>
        <taxon>Pseudomonadati</taxon>
        <taxon>Pseudomonadota</taxon>
        <taxon>Alphaproteobacteria</taxon>
        <taxon>Acetobacterales</taxon>
        <taxon>Acetobacteraceae</taxon>
        <taxon>Komagataeibacter</taxon>
    </lineage>
</organism>
<proteinExistence type="predicted"/>
<reference evidence="1 2" key="1">
    <citation type="submission" date="2018-09" db="EMBL/GenBank/DDBJ databases">
        <title>Genome sequence and characterization of the bcs clusters for the production of nanocellulose from the low pH resistant strain Komagataeibacter medellinensis ID13488.</title>
        <authorList>
            <person name="Hernandez-Arriaga A.M."/>
            <person name="Del Cerro C."/>
            <person name="Urbina L."/>
            <person name="Eceiza A."/>
            <person name="Retegi A."/>
            <person name="Prieto M.A."/>
        </authorList>
    </citation>
    <scope>NUCLEOTIDE SEQUENCE [LARGE SCALE GENOMIC DNA]</scope>
    <source>
        <strain evidence="1 2">ID13488</strain>
    </source>
</reference>
<protein>
    <recommendedName>
        <fullName evidence="3">Transposase</fullName>
    </recommendedName>
</protein>
<gene>
    <name evidence="1" type="ORF">D3W54_06000</name>
</gene>